<dbReference type="GO" id="GO:0016747">
    <property type="term" value="F:acyltransferase activity, transferring groups other than amino-acyl groups"/>
    <property type="evidence" value="ECO:0007669"/>
    <property type="project" value="InterPro"/>
</dbReference>
<keyword evidence="5" id="KW-1185">Reference proteome</keyword>
<proteinExistence type="predicted"/>
<dbReference type="EMBL" id="RYZH01000016">
    <property type="protein sequence ID" value="RUL87891.1"/>
    <property type="molecule type" value="Genomic_DNA"/>
</dbReference>
<dbReference type="InterPro" id="IPR016181">
    <property type="entry name" value="Acyl_CoA_acyltransferase"/>
</dbReference>
<feature type="domain" description="N-acetyltransferase" evidence="3">
    <location>
        <begin position="2"/>
        <end position="180"/>
    </location>
</feature>
<feature type="domain" description="N-acetyltransferase" evidence="3">
    <location>
        <begin position="175"/>
        <end position="320"/>
    </location>
</feature>
<dbReference type="PROSITE" id="PS51186">
    <property type="entry name" value="GNAT"/>
    <property type="match status" value="2"/>
</dbReference>
<dbReference type="InterPro" id="IPR000182">
    <property type="entry name" value="GNAT_dom"/>
</dbReference>
<dbReference type="RefSeq" id="WP_126725207.1">
    <property type="nucleotide sequence ID" value="NZ_RYZH01000016.1"/>
</dbReference>
<dbReference type="PANTHER" id="PTHR43877">
    <property type="entry name" value="AMINOALKYLPHOSPHONATE N-ACETYLTRANSFERASE-RELATED-RELATED"/>
    <property type="match status" value="1"/>
</dbReference>
<dbReference type="PANTHER" id="PTHR43877:SF2">
    <property type="entry name" value="AMINOALKYLPHOSPHONATE N-ACETYLTRANSFERASE-RELATED"/>
    <property type="match status" value="1"/>
</dbReference>
<gene>
    <name evidence="4" type="ORF">TsocGM_10185</name>
</gene>
<dbReference type="Proteomes" id="UP000280296">
    <property type="component" value="Unassembled WGS sequence"/>
</dbReference>
<accession>A0A432MKF8</accession>
<evidence type="ECO:0000259" key="3">
    <source>
        <dbReference type="PROSITE" id="PS51186"/>
    </source>
</evidence>
<evidence type="ECO:0000313" key="5">
    <source>
        <dbReference type="Proteomes" id="UP000280296"/>
    </source>
</evidence>
<sequence length="320" mass="35478">MTTLRTARNDDVPALADLWNRGTPSYGVARPLSAREFGDAALGRLDYDPLGLLIAERDGRPVGFAHSGFGPVSPAGPSHRLDRSMGTVAMLVIEPEAGPEVGVALVDRARRDLRDRGAQVVYAGGRAPLNPFYWGLYGGSEFSGVLGAHESFHRAVRDRGFRPSARSVLLELDLLGLSDPPFDPRTLLLRRRYRVEVEPDASFERWWDALALGSTFATSFRVSDPLGHRVARATTWDMDGFERQDGRLRAGLIDVVVDPSRRRQGLGRYLIREVIRHHASRGIHALAVQTDEQNEPALALYRSLGFEPVEEAILYRSDPF</sequence>
<dbReference type="Gene3D" id="3.40.630.30">
    <property type="match status" value="1"/>
</dbReference>
<keyword evidence="2" id="KW-0012">Acyltransferase</keyword>
<dbReference type="AlphaFoldDB" id="A0A432MKF8"/>
<dbReference type="OrthoDB" id="241885at2"/>
<organism evidence="4 5">
    <name type="scientific">Tautonia sociabilis</name>
    <dbReference type="NCBI Taxonomy" id="2080755"/>
    <lineage>
        <taxon>Bacteria</taxon>
        <taxon>Pseudomonadati</taxon>
        <taxon>Planctomycetota</taxon>
        <taxon>Planctomycetia</taxon>
        <taxon>Isosphaerales</taxon>
        <taxon>Isosphaeraceae</taxon>
        <taxon>Tautonia</taxon>
    </lineage>
</organism>
<reference evidence="4 5" key="2">
    <citation type="submission" date="2019-01" db="EMBL/GenBank/DDBJ databases">
        <title>Tautonia sociabilis, a novel thermotolerant planctomycete of Isosphaeraceae family, isolated from a 4000 m deep subterranean habitat.</title>
        <authorList>
            <person name="Kovaleva O.L."/>
            <person name="Elcheninov A.G."/>
            <person name="Van Heerden E."/>
            <person name="Toshchakov S.V."/>
            <person name="Novikov A."/>
            <person name="Bonch-Osmolovskaya E.A."/>
            <person name="Kublanov I.V."/>
        </authorList>
    </citation>
    <scope>NUCLEOTIDE SEQUENCE [LARGE SCALE GENOMIC DNA]</scope>
    <source>
        <strain evidence="4 5">GM2012</strain>
    </source>
</reference>
<evidence type="ECO:0000313" key="4">
    <source>
        <dbReference type="EMBL" id="RUL87891.1"/>
    </source>
</evidence>
<dbReference type="Pfam" id="PF00583">
    <property type="entry name" value="Acetyltransf_1"/>
    <property type="match status" value="1"/>
</dbReference>
<protein>
    <submittedName>
        <fullName evidence="4">GNAT family N-acetyltransferase</fullName>
    </submittedName>
</protein>
<dbReference type="SUPFAM" id="SSF55729">
    <property type="entry name" value="Acyl-CoA N-acyltransferases (Nat)"/>
    <property type="match status" value="2"/>
</dbReference>
<dbReference type="CDD" id="cd04301">
    <property type="entry name" value="NAT_SF"/>
    <property type="match status" value="1"/>
</dbReference>
<evidence type="ECO:0000256" key="1">
    <source>
        <dbReference type="ARBA" id="ARBA00022679"/>
    </source>
</evidence>
<comment type="caution">
    <text evidence="4">The sequence shown here is derived from an EMBL/GenBank/DDBJ whole genome shotgun (WGS) entry which is preliminary data.</text>
</comment>
<dbReference type="InterPro" id="IPR050832">
    <property type="entry name" value="Bact_Acetyltransf"/>
</dbReference>
<keyword evidence="1 4" id="KW-0808">Transferase</keyword>
<name>A0A432MKF8_9BACT</name>
<reference evidence="4 5" key="1">
    <citation type="submission" date="2018-12" db="EMBL/GenBank/DDBJ databases">
        <authorList>
            <person name="Toschakov S.V."/>
        </authorList>
    </citation>
    <scope>NUCLEOTIDE SEQUENCE [LARGE SCALE GENOMIC DNA]</scope>
    <source>
        <strain evidence="4 5">GM2012</strain>
    </source>
</reference>
<evidence type="ECO:0000256" key="2">
    <source>
        <dbReference type="ARBA" id="ARBA00023315"/>
    </source>
</evidence>